<dbReference type="InterPro" id="IPR036388">
    <property type="entry name" value="WH-like_DNA-bd_sf"/>
</dbReference>
<feature type="domain" description="HTH arsR-type" evidence="4">
    <location>
        <begin position="11"/>
        <end position="102"/>
    </location>
</feature>
<evidence type="ECO:0000256" key="3">
    <source>
        <dbReference type="ARBA" id="ARBA00023163"/>
    </source>
</evidence>
<evidence type="ECO:0000256" key="2">
    <source>
        <dbReference type="ARBA" id="ARBA00023125"/>
    </source>
</evidence>
<comment type="caution">
    <text evidence="5">The sequence shown here is derived from an EMBL/GenBank/DDBJ whole genome shotgun (WGS) entry which is preliminary data.</text>
</comment>
<evidence type="ECO:0000259" key="4">
    <source>
        <dbReference type="SMART" id="SM00418"/>
    </source>
</evidence>
<dbReference type="InterPro" id="IPR001845">
    <property type="entry name" value="HTH_ArsR_DNA-bd_dom"/>
</dbReference>
<organism evidence="5 6">
    <name type="scientific">Lentibacillus salinarum</name>
    <dbReference type="NCBI Taxonomy" id="446820"/>
    <lineage>
        <taxon>Bacteria</taxon>
        <taxon>Bacillati</taxon>
        <taxon>Bacillota</taxon>
        <taxon>Bacilli</taxon>
        <taxon>Bacillales</taxon>
        <taxon>Bacillaceae</taxon>
        <taxon>Lentibacillus</taxon>
    </lineage>
</organism>
<keyword evidence="1" id="KW-0805">Transcription regulation</keyword>
<dbReference type="SMART" id="SM00418">
    <property type="entry name" value="HTH_ARSR"/>
    <property type="match status" value="1"/>
</dbReference>
<name>A0ABW3ZWG6_9BACI</name>
<sequence length="192" mass="22551">MKYEMVIETTEQLHALSHPLRQRILSLLSYQEMTNKSIAEELKETPAKVFFHVKQLLDAELIRMTKEEQNRNIVEKYYTSTARSFRLSPSFELTKTDEHMIFESTFHETYRNLIDSINFYNGSLSQAMVGNHIVDLTEEEIKMISHYLDEMNAIIETSKQREYSSETELKPFSFSYFFHPSVPRKSDGGDES</sequence>
<gene>
    <name evidence="5" type="ORF">ACFQ4A_13955</name>
</gene>
<dbReference type="PANTHER" id="PTHR33154">
    <property type="entry name" value="TRANSCRIPTIONAL REGULATOR, ARSR FAMILY"/>
    <property type="match status" value="1"/>
</dbReference>
<dbReference type="InterPro" id="IPR011991">
    <property type="entry name" value="ArsR-like_HTH"/>
</dbReference>
<dbReference type="PANTHER" id="PTHR33154:SF18">
    <property type="entry name" value="ARSENICAL RESISTANCE OPERON REPRESSOR"/>
    <property type="match status" value="1"/>
</dbReference>
<reference evidence="6" key="1">
    <citation type="journal article" date="2019" name="Int. J. Syst. Evol. Microbiol.">
        <title>The Global Catalogue of Microorganisms (GCM) 10K type strain sequencing project: providing services to taxonomists for standard genome sequencing and annotation.</title>
        <authorList>
            <consortium name="The Broad Institute Genomics Platform"/>
            <consortium name="The Broad Institute Genome Sequencing Center for Infectious Disease"/>
            <person name="Wu L."/>
            <person name="Ma J."/>
        </authorList>
    </citation>
    <scope>NUCLEOTIDE SEQUENCE [LARGE SCALE GENOMIC DNA]</scope>
    <source>
        <strain evidence="6">CCUG 54822</strain>
    </source>
</reference>
<proteinExistence type="predicted"/>
<accession>A0ABW3ZWG6</accession>
<dbReference type="Gene3D" id="1.10.10.10">
    <property type="entry name" value="Winged helix-like DNA-binding domain superfamily/Winged helix DNA-binding domain"/>
    <property type="match status" value="1"/>
</dbReference>
<dbReference type="SUPFAM" id="SSF46785">
    <property type="entry name" value="Winged helix' DNA-binding domain"/>
    <property type="match status" value="1"/>
</dbReference>
<keyword evidence="3" id="KW-0804">Transcription</keyword>
<evidence type="ECO:0000313" key="5">
    <source>
        <dbReference type="EMBL" id="MFD1362760.1"/>
    </source>
</evidence>
<dbReference type="EMBL" id="JBHTNH010000028">
    <property type="protein sequence ID" value="MFD1362760.1"/>
    <property type="molecule type" value="Genomic_DNA"/>
</dbReference>
<keyword evidence="2" id="KW-0238">DNA-binding</keyword>
<keyword evidence="6" id="KW-1185">Reference proteome</keyword>
<evidence type="ECO:0000313" key="6">
    <source>
        <dbReference type="Proteomes" id="UP001597178"/>
    </source>
</evidence>
<dbReference type="Proteomes" id="UP001597178">
    <property type="component" value="Unassembled WGS sequence"/>
</dbReference>
<dbReference type="RefSeq" id="WP_382401623.1">
    <property type="nucleotide sequence ID" value="NZ_JBHTNH010000028.1"/>
</dbReference>
<protein>
    <submittedName>
        <fullName evidence="5">Helix-turn-helix domain-containing protein</fullName>
    </submittedName>
</protein>
<dbReference type="CDD" id="cd00090">
    <property type="entry name" value="HTH_ARSR"/>
    <property type="match status" value="1"/>
</dbReference>
<evidence type="ECO:0000256" key="1">
    <source>
        <dbReference type="ARBA" id="ARBA00023015"/>
    </source>
</evidence>
<dbReference type="InterPro" id="IPR051081">
    <property type="entry name" value="HTH_MetalResp_TranReg"/>
</dbReference>
<dbReference type="Pfam" id="PF12840">
    <property type="entry name" value="HTH_20"/>
    <property type="match status" value="1"/>
</dbReference>
<dbReference type="InterPro" id="IPR036390">
    <property type="entry name" value="WH_DNA-bd_sf"/>
</dbReference>